<proteinExistence type="predicted"/>
<comment type="caution">
    <text evidence="1">The sequence shown here is derived from an EMBL/GenBank/DDBJ whole genome shotgun (WGS) entry which is preliminary data.</text>
</comment>
<dbReference type="PANTHER" id="PTHR47481:SF22">
    <property type="entry name" value="RETROTRANSPOSON GAG DOMAIN-CONTAINING PROTEIN"/>
    <property type="match status" value="1"/>
</dbReference>
<gene>
    <name evidence="1" type="ORF">JRO89_XS11G0059800</name>
</gene>
<evidence type="ECO:0000313" key="2">
    <source>
        <dbReference type="Proteomes" id="UP000827721"/>
    </source>
</evidence>
<accession>A0ABQ8HEV6</accession>
<dbReference type="EMBL" id="JAFEMO010000011">
    <property type="protein sequence ID" value="KAH7557146.1"/>
    <property type="molecule type" value="Genomic_DNA"/>
</dbReference>
<protein>
    <submittedName>
        <fullName evidence="1">Uncharacterized protein</fullName>
    </submittedName>
</protein>
<name>A0ABQ8HEV6_9ROSI</name>
<dbReference type="Proteomes" id="UP000827721">
    <property type="component" value="Unassembled WGS sequence"/>
</dbReference>
<organism evidence="1 2">
    <name type="scientific">Xanthoceras sorbifolium</name>
    <dbReference type="NCBI Taxonomy" id="99658"/>
    <lineage>
        <taxon>Eukaryota</taxon>
        <taxon>Viridiplantae</taxon>
        <taxon>Streptophyta</taxon>
        <taxon>Embryophyta</taxon>
        <taxon>Tracheophyta</taxon>
        <taxon>Spermatophyta</taxon>
        <taxon>Magnoliopsida</taxon>
        <taxon>eudicotyledons</taxon>
        <taxon>Gunneridae</taxon>
        <taxon>Pentapetalae</taxon>
        <taxon>rosids</taxon>
        <taxon>malvids</taxon>
        <taxon>Sapindales</taxon>
        <taxon>Sapindaceae</taxon>
        <taxon>Xanthoceroideae</taxon>
        <taxon>Xanthoceras</taxon>
    </lineage>
</organism>
<keyword evidence="2" id="KW-1185">Reference proteome</keyword>
<evidence type="ECO:0000313" key="1">
    <source>
        <dbReference type="EMBL" id="KAH7557146.1"/>
    </source>
</evidence>
<dbReference type="PANTHER" id="PTHR47481">
    <property type="match status" value="1"/>
</dbReference>
<reference evidence="1 2" key="1">
    <citation type="submission" date="2021-02" db="EMBL/GenBank/DDBJ databases">
        <title>Plant Genome Project.</title>
        <authorList>
            <person name="Zhang R.-G."/>
        </authorList>
    </citation>
    <scope>NUCLEOTIDE SEQUENCE [LARGE SCALE GENOMIC DNA]</scope>
    <source>
        <tissue evidence="1">Leaves</tissue>
    </source>
</reference>
<sequence length="136" mass="15060">MQNLKKGTMTMADYILKMRGFADCLIAAGQITTDQNVIMSVLNDLGLEYDPVVVHFTSREDYVSLSEAQYILMSQEQRLARLHSAVSLDLSNATANLAYGNNQCNQCGGCRNNRVDRGRNSGCSKLTCQLCDRLVT</sequence>